<feature type="domain" description="SAF" evidence="6">
    <location>
        <begin position="221"/>
        <end position="281"/>
    </location>
</feature>
<evidence type="ECO:0000313" key="9">
    <source>
        <dbReference type="Proteomes" id="UP000401717"/>
    </source>
</evidence>
<dbReference type="InterPro" id="IPR013974">
    <property type="entry name" value="SAF"/>
</dbReference>
<keyword evidence="5" id="KW-0812">Transmembrane</keyword>
<dbReference type="AlphaFoldDB" id="A0A564G168"/>
<keyword evidence="5" id="KW-0472">Membrane</keyword>
<comment type="subcellular location">
    <subcellularLocation>
        <location evidence="1">Periplasm</location>
    </subcellularLocation>
</comment>
<dbReference type="Gene3D" id="3.90.1210.10">
    <property type="entry name" value="Antifreeze-like/N-acetylneuraminic acid synthase C-terminal domain"/>
    <property type="match status" value="1"/>
</dbReference>
<dbReference type="SMART" id="SM00858">
    <property type="entry name" value="SAF"/>
    <property type="match status" value="1"/>
</dbReference>
<dbReference type="InterPro" id="IPR017585">
    <property type="entry name" value="SAF_FlgA"/>
</dbReference>
<evidence type="ECO:0000256" key="3">
    <source>
        <dbReference type="ARBA" id="ARBA00022764"/>
    </source>
</evidence>
<dbReference type="GO" id="GO:0044780">
    <property type="term" value="P:bacterial-type flagellum assembly"/>
    <property type="evidence" value="ECO:0007669"/>
    <property type="project" value="InterPro"/>
</dbReference>
<keyword evidence="10" id="KW-1185">Reference proteome</keyword>
<protein>
    <recommendedName>
        <fullName evidence="6">SAF domain-containing protein</fullName>
    </recommendedName>
</protein>
<reference evidence="7" key="3">
    <citation type="submission" date="2021-08" db="EMBL/GenBank/DDBJ databases">
        <authorList>
            <person name="Tani A."/>
            <person name="Ola A."/>
            <person name="Ogura Y."/>
            <person name="Katsura K."/>
            <person name="Hayashi T."/>
        </authorList>
    </citation>
    <scope>NUCLEOTIDE SEQUENCE</scope>
    <source>
        <strain evidence="7">DSM 22415</strain>
    </source>
</reference>
<sequence length="360" mass="37437">MTAPFDDLDPSPDLSDLKPIVRRAPARAMPMRLSIVLRAIFAVLALGAIGVFAIPARAEAPMRLRGDVTARGDVLTLGDLVENAPEAALQRPMFRAPALGATGTIQARRIVEAVAAAGLGPVETGGRAQISVLRAARRVAAPEIEAALKRSLETTFAIDAKLLAIRLDGEAPVLLAPLDLDGQAAALDLSYDPRTRRVAALISLGERQASLRVSGVAVELREVVVLNRALARGDRVTEADLALERRPREGTPPDALTVPSPGEVAQRSLSAGTVLRAGDTAPPELVARGEMVTLVYDAPGISLSIRGISNDAGRLGATVSVLNATSKKVVQGTVVGPARVAVGPAAPQRQASAAANPMIR</sequence>
<evidence type="ECO:0000313" key="8">
    <source>
        <dbReference type="EMBL" id="VUF13864.1"/>
    </source>
</evidence>
<keyword evidence="2" id="KW-0732">Signal</keyword>
<dbReference type="EMBL" id="CABFVH010000025">
    <property type="protein sequence ID" value="VUF13864.1"/>
    <property type="molecule type" value="Genomic_DNA"/>
</dbReference>
<feature type="region of interest" description="Disordered" evidence="4">
    <location>
        <begin position="244"/>
        <end position="263"/>
    </location>
</feature>
<dbReference type="RefSeq" id="WP_373321929.1">
    <property type="nucleotide sequence ID" value="NZ_BPQI01000037.1"/>
</dbReference>
<dbReference type="InterPro" id="IPR039246">
    <property type="entry name" value="Flagellar_FlgA"/>
</dbReference>
<dbReference type="EMBL" id="BPQI01000037">
    <property type="protein sequence ID" value="GJD55701.1"/>
    <property type="molecule type" value="Genomic_DNA"/>
</dbReference>
<dbReference type="Pfam" id="PF13144">
    <property type="entry name" value="ChapFlgA"/>
    <property type="match status" value="1"/>
</dbReference>
<dbReference type="NCBIfam" id="TIGR03170">
    <property type="entry name" value="flgA_cterm"/>
    <property type="match status" value="1"/>
</dbReference>
<dbReference type="Gene3D" id="2.30.30.760">
    <property type="match status" value="1"/>
</dbReference>
<name>A0A564G168_9HYPH</name>
<dbReference type="Proteomes" id="UP001055303">
    <property type="component" value="Unassembled WGS sequence"/>
</dbReference>
<dbReference type="Proteomes" id="UP000401717">
    <property type="component" value="Unassembled WGS sequence"/>
</dbReference>
<accession>A0A564G168</accession>
<keyword evidence="5" id="KW-1133">Transmembrane helix</keyword>
<gene>
    <name evidence="7" type="ORF">IFDJLNFL_1588</name>
    <name evidence="8" type="ORF">MTDSW087_03571</name>
</gene>
<proteinExistence type="predicted"/>
<keyword evidence="3" id="KW-0574">Periplasm</keyword>
<dbReference type="PANTHER" id="PTHR36307">
    <property type="entry name" value="FLAGELLA BASAL BODY P-RING FORMATION PROTEIN FLGA"/>
    <property type="match status" value="1"/>
</dbReference>
<reference evidence="7" key="2">
    <citation type="journal article" date="2021" name="Front. Microbiol.">
        <title>Comprehensive Comparative Genomics and Phenotyping of Methylobacterium Species.</title>
        <authorList>
            <person name="Alessa O."/>
            <person name="Ogura Y."/>
            <person name="Fujitani Y."/>
            <person name="Takami H."/>
            <person name="Hayashi T."/>
            <person name="Sahin N."/>
            <person name="Tani A."/>
        </authorList>
    </citation>
    <scope>NUCLEOTIDE SEQUENCE</scope>
    <source>
        <strain evidence="7">DSM 22415</strain>
    </source>
</reference>
<evidence type="ECO:0000259" key="6">
    <source>
        <dbReference type="SMART" id="SM00858"/>
    </source>
</evidence>
<organism evidence="8 9">
    <name type="scientific">Methylobacterium dankookense</name>
    <dbReference type="NCBI Taxonomy" id="560405"/>
    <lineage>
        <taxon>Bacteria</taxon>
        <taxon>Pseudomonadati</taxon>
        <taxon>Pseudomonadota</taxon>
        <taxon>Alphaproteobacteria</taxon>
        <taxon>Hyphomicrobiales</taxon>
        <taxon>Methylobacteriaceae</taxon>
        <taxon>Methylobacterium</taxon>
    </lineage>
</organism>
<evidence type="ECO:0000313" key="10">
    <source>
        <dbReference type="Proteomes" id="UP001055303"/>
    </source>
</evidence>
<feature type="transmembrane region" description="Helical" evidence="5">
    <location>
        <begin position="35"/>
        <end position="56"/>
    </location>
</feature>
<evidence type="ECO:0000256" key="4">
    <source>
        <dbReference type="SAM" id="MobiDB-lite"/>
    </source>
</evidence>
<evidence type="ECO:0000256" key="1">
    <source>
        <dbReference type="ARBA" id="ARBA00004418"/>
    </source>
</evidence>
<evidence type="ECO:0000256" key="5">
    <source>
        <dbReference type="SAM" id="Phobius"/>
    </source>
</evidence>
<evidence type="ECO:0000256" key="2">
    <source>
        <dbReference type="ARBA" id="ARBA00022729"/>
    </source>
</evidence>
<dbReference type="CDD" id="cd11614">
    <property type="entry name" value="SAF_CpaB_FlgA_like"/>
    <property type="match status" value="1"/>
</dbReference>
<evidence type="ECO:0000313" key="7">
    <source>
        <dbReference type="EMBL" id="GJD55701.1"/>
    </source>
</evidence>
<reference evidence="8 9" key="1">
    <citation type="submission" date="2019-06" db="EMBL/GenBank/DDBJ databases">
        <authorList>
            <person name="Rodrigo-Torres L."/>
            <person name="Arahal R. D."/>
            <person name="Lucena T."/>
        </authorList>
    </citation>
    <scope>NUCLEOTIDE SEQUENCE [LARGE SCALE GENOMIC DNA]</scope>
    <source>
        <strain evidence="8 9">SW08-7</strain>
    </source>
</reference>
<dbReference type="PANTHER" id="PTHR36307:SF1">
    <property type="entry name" value="FLAGELLA BASAL BODY P-RING FORMATION PROTEIN FLGA"/>
    <property type="match status" value="1"/>
</dbReference>
<dbReference type="GO" id="GO:0042597">
    <property type="term" value="C:periplasmic space"/>
    <property type="evidence" value="ECO:0007669"/>
    <property type="project" value="UniProtKB-SubCell"/>
</dbReference>